<dbReference type="Proteomes" id="UP001243375">
    <property type="component" value="Unassembled WGS sequence"/>
</dbReference>
<accession>A0ACC2WM71</accession>
<reference evidence="1" key="1">
    <citation type="submission" date="2023-04" db="EMBL/GenBank/DDBJ databases">
        <title>Draft Genome sequencing of Naganishia species isolated from polar environments using Oxford Nanopore Technology.</title>
        <authorList>
            <person name="Leo P."/>
            <person name="Venkateswaran K."/>
        </authorList>
    </citation>
    <scope>NUCLEOTIDE SEQUENCE</scope>
    <source>
        <strain evidence="1">MNA-CCFEE 5425</strain>
    </source>
</reference>
<evidence type="ECO:0000313" key="2">
    <source>
        <dbReference type="Proteomes" id="UP001243375"/>
    </source>
</evidence>
<organism evidence="1 2">
    <name type="scientific">Naganishia vaughanmartiniae</name>
    <dbReference type="NCBI Taxonomy" id="1424756"/>
    <lineage>
        <taxon>Eukaryota</taxon>
        <taxon>Fungi</taxon>
        <taxon>Dikarya</taxon>
        <taxon>Basidiomycota</taxon>
        <taxon>Agaricomycotina</taxon>
        <taxon>Tremellomycetes</taxon>
        <taxon>Filobasidiales</taxon>
        <taxon>Filobasidiaceae</taxon>
        <taxon>Naganishia</taxon>
    </lineage>
</organism>
<protein>
    <submittedName>
        <fullName evidence="1">Uncharacterized protein</fullName>
    </submittedName>
</protein>
<proteinExistence type="predicted"/>
<evidence type="ECO:0000313" key="1">
    <source>
        <dbReference type="EMBL" id="KAJ9112259.1"/>
    </source>
</evidence>
<gene>
    <name evidence="1" type="ORF">QFC22_006343</name>
</gene>
<dbReference type="EMBL" id="JASBWU010000026">
    <property type="protein sequence ID" value="KAJ9112259.1"/>
    <property type="molecule type" value="Genomic_DNA"/>
</dbReference>
<name>A0ACC2WM71_9TREE</name>
<comment type="caution">
    <text evidence="1">The sequence shown here is derived from an EMBL/GenBank/DDBJ whole genome shotgun (WGS) entry which is preliminary data.</text>
</comment>
<sequence length="141" mass="16204">MHLRPAAGSRSAMSRTLGRHLLRGENLARMALSNFHHRLAEMDVDTVEVLYIQITERSFYLIRYDGVYQTPSNIRFLASRNAHRPVHTEIGWFHAISHLVMYLLERIEMGNWMTVTVRRSAAGVLTWNINISNDDTASPLV</sequence>
<keyword evidence="2" id="KW-1185">Reference proteome</keyword>